<feature type="domain" description="ABC transmembrane type-1" evidence="8">
    <location>
        <begin position="80"/>
        <end position="269"/>
    </location>
</feature>
<proteinExistence type="inferred from homology"/>
<feature type="transmembrane region" description="Helical" evidence="7">
    <location>
        <begin position="129"/>
        <end position="154"/>
    </location>
</feature>
<evidence type="ECO:0000256" key="1">
    <source>
        <dbReference type="ARBA" id="ARBA00004651"/>
    </source>
</evidence>
<comment type="subcellular location">
    <subcellularLocation>
        <location evidence="1 7">Cell membrane</location>
        <topology evidence="1 7">Multi-pass membrane protein</topology>
    </subcellularLocation>
</comment>
<dbReference type="GO" id="GO:0055085">
    <property type="term" value="P:transmembrane transport"/>
    <property type="evidence" value="ECO:0007669"/>
    <property type="project" value="InterPro"/>
</dbReference>
<gene>
    <name evidence="9" type="ORF">ET996_01925</name>
</gene>
<evidence type="ECO:0000313" key="10">
    <source>
        <dbReference type="Proteomes" id="UP000291933"/>
    </source>
</evidence>
<accession>A0A4Q9KQS7</accession>
<keyword evidence="3" id="KW-1003">Cell membrane</keyword>
<organism evidence="9 10">
    <name type="scientific">Propioniciclava tarda</name>
    <dbReference type="NCBI Taxonomy" id="433330"/>
    <lineage>
        <taxon>Bacteria</taxon>
        <taxon>Bacillati</taxon>
        <taxon>Actinomycetota</taxon>
        <taxon>Actinomycetes</taxon>
        <taxon>Propionibacteriales</taxon>
        <taxon>Propionibacteriaceae</taxon>
        <taxon>Propioniciclava</taxon>
    </lineage>
</organism>
<evidence type="ECO:0000256" key="5">
    <source>
        <dbReference type="ARBA" id="ARBA00022989"/>
    </source>
</evidence>
<protein>
    <submittedName>
        <fullName evidence="9">ABC transporter permease</fullName>
    </submittedName>
</protein>
<dbReference type="PANTHER" id="PTHR43386:SF25">
    <property type="entry name" value="PEPTIDE ABC TRANSPORTER PERMEASE PROTEIN"/>
    <property type="match status" value="1"/>
</dbReference>
<feature type="transmembrane region" description="Helical" evidence="7">
    <location>
        <begin position="84"/>
        <end position="108"/>
    </location>
</feature>
<evidence type="ECO:0000256" key="4">
    <source>
        <dbReference type="ARBA" id="ARBA00022692"/>
    </source>
</evidence>
<dbReference type="PANTHER" id="PTHR43386">
    <property type="entry name" value="OLIGOPEPTIDE TRANSPORT SYSTEM PERMEASE PROTEIN APPC"/>
    <property type="match status" value="1"/>
</dbReference>
<dbReference type="EMBL" id="SDMR01000001">
    <property type="protein sequence ID" value="TBT96430.1"/>
    <property type="molecule type" value="Genomic_DNA"/>
</dbReference>
<dbReference type="AlphaFoldDB" id="A0A4Q9KQS7"/>
<keyword evidence="10" id="KW-1185">Reference proteome</keyword>
<dbReference type="GO" id="GO:0005886">
    <property type="term" value="C:plasma membrane"/>
    <property type="evidence" value="ECO:0007669"/>
    <property type="project" value="UniProtKB-SubCell"/>
</dbReference>
<dbReference type="OrthoDB" id="8906042at2"/>
<reference evidence="9 10" key="1">
    <citation type="submission" date="2019-01" db="EMBL/GenBank/DDBJ databases">
        <title>Lactibacter flavus gen. nov., sp. nov., a novel bacterium of the family Propionibacteriaceae isolated from raw milk and dairy products.</title>
        <authorList>
            <person name="Huptas C."/>
            <person name="Wenning M."/>
            <person name="Breitenwieser F."/>
            <person name="Doll E."/>
            <person name="Von Neubeck M."/>
            <person name="Busse H.-J."/>
            <person name="Scherer S."/>
        </authorList>
    </citation>
    <scope>NUCLEOTIDE SEQUENCE [LARGE SCALE GENOMIC DNA]</scope>
    <source>
        <strain evidence="9 10">DSM 22130</strain>
    </source>
</reference>
<dbReference type="PROSITE" id="PS50928">
    <property type="entry name" value="ABC_TM1"/>
    <property type="match status" value="1"/>
</dbReference>
<sequence length="286" mass="30359">MKTTSRSVRRLRRSLNPVRVGGALFVLVVVIVTILVPLLGLPDPQAQNIPEKLGGIGTPGHPLGTDRFGRDLLSRLLHGARIELVVSIGATAVALVVGVTLGMLGGFLGRFVETITMRTVDVILAFPPIVLALLIVTIYGPGIVTLIVTMGILFSPRFARLTYGQVVTVRNLEYVEASRVFGNSTLRTMLTVVLPNVAAPIIVQLPLTLATSILLESGLSYLGLGVVPPTPSWGLMVADGQRDMIANPALVALPSAVIVATILAFGLVGDILRDWLDPRRGMASNL</sequence>
<keyword evidence="4 7" id="KW-0812">Transmembrane</keyword>
<dbReference type="InterPro" id="IPR000515">
    <property type="entry name" value="MetI-like"/>
</dbReference>
<dbReference type="Proteomes" id="UP000291933">
    <property type="component" value="Unassembled WGS sequence"/>
</dbReference>
<feature type="transmembrane region" description="Helical" evidence="7">
    <location>
        <begin position="250"/>
        <end position="272"/>
    </location>
</feature>
<name>A0A4Q9KQS7_PROTD</name>
<keyword evidence="2 7" id="KW-0813">Transport</keyword>
<evidence type="ECO:0000256" key="7">
    <source>
        <dbReference type="RuleBase" id="RU363032"/>
    </source>
</evidence>
<dbReference type="InterPro" id="IPR050366">
    <property type="entry name" value="BP-dependent_transpt_permease"/>
</dbReference>
<dbReference type="Gene3D" id="1.10.3720.10">
    <property type="entry name" value="MetI-like"/>
    <property type="match status" value="1"/>
</dbReference>
<dbReference type="RefSeq" id="WP_131170842.1">
    <property type="nucleotide sequence ID" value="NZ_FXTL01000001.1"/>
</dbReference>
<dbReference type="InterPro" id="IPR035906">
    <property type="entry name" value="MetI-like_sf"/>
</dbReference>
<evidence type="ECO:0000256" key="3">
    <source>
        <dbReference type="ARBA" id="ARBA00022475"/>
    </source>
</evidence>
<comment type="caution">
    <text evidence="9">The sequence shown here is derived from an EMBL/GenBank/DDBJ whole genome shotgun (WGS) entry which is preliminary data.</text>
</comment>
<evidence type="ECO:0000313" key="9">
    <source>
        <dbReference type="EMBL" id="TBT96430.1"/>
    </source>
</evidence>
<feature type="transmembrane region" description="Helical" evidence="7">
    <location>
        <begin position="20"/>
        <end position="40"/>
    </location>
</feature>
<keyword evidence="6 7" id="KW-0472">Membrane</keyword>
<dbReference type="Pfam" id="PF00528">
    <property type="entry name" value="BPD_transp_1"/>
    <property type="match status" value="1"/>
</dbReference>
<dbReference type="CDD" id="cd06261">
    <property type="entry name" value="TM_PBP2"/>
    <property type="match status" value="1"/>
</dbReference>
<evidence type="ECO:0000256" key="6">
    <source>
        <dbReference type="ARBA" id="ARBA00023136"/>
    </source>
</evidence>
<evidence type="ECO:0000259" key="8">
    <source>
        <dbReference type="PROSITE" id="PS50928"/>
    </source>
</evidence>
<comment type="similarity">
    <text evidence="7">Belongs to the binding-protein-dependent transport system permease family.</text>
</comment>
<evidence type="ECO:0000256" key="2">
    <source>
        <dbReference type="ARBA" id="ARBA00022448"/>
    </source>
</evidence>
<dbReference type="SUPFAM" id="SSF161098">
    <property type="entry name" value="MetI-like"/>
    <property type="match status" value="1"/>
</dbReference>
<keyword evidence="5 7" id="KW-1133">Transmembrane helix</keyword>